<protein>
    <submittedName>
        <fullName evidence="3">HigA family addiction module antidote protein</fullName>
    </submittedName>
</protein>
<dbReference type="Gene3D" id="1.10.260.40">
    <property type="entry name" value="lambda repressor-like DNA-binding domains"/>
    <property type="match status" value="1"/>
</dbReference>
<reference evidence="4" key="1">
    <citation type="submission" date="2019-10" db="EMBL/GenBank/DDBJ databases">
        <title>Complete Genome Sequence of Bradyrhizobium betae type strain PL7HG1T.</title>
        <authorList>
            <person name="Bromfield E.S.P."/>
            <person name="Cloutier S."/>
        </authorList>
    </citation>
    <scope>NUCLEOTIDE SEQUENCE [LARGE SCALE GENOMIC DNA]</scope>
    <source>
        <strain evidence="4">PL7HG1</strain>
    </source>
</reference>
<organism evidence="3 4">
    <name type="scientific">Bradyrhizobium betae</name>
    <dbReference type="NCBI Taxonomy" id="244734"/>
    <lineage>
        <taxon>Bacteria</taxon>
        <taxon>Pseudomonadati</taxon>
        <taxon>Pseudomonadota</taxon>
        <taxon>Alphaproteobacteria</taxon>
        <taxon>Hyphomicrobiales</taxon>
        <taxon>Nitrobacteraceae</taxon>
        <taxon>Bradyrhizobium</taxon>
    </lineage>
</organism>
<evidence type="ECO:0000259" key="2">
    <source>
        <dbReference type="PROSITE" id="PS50943"/>
    </source>
</evidence>
<accession>A0A5P6PE73</accession>
<dbReference type="InterPro" id="IPR001387">
    <property type="entry name" value="Cro/C1-type_HTH"/>
</dbReference>
<feature type="domain" description="HTH cro/C1-type" evidence="2">
    <location>
        <begin position="12"/>
        <end position="66"/>
    </location>
</feature>
<dbReference type="PANTHER" id="PTHR36924">
    <property type="entry name" value="ANTITOXIN HIGA-1"/>
    <property type="match status" value="1"/>
</dbReference>
<dbReference type="EMBL" id="CP044543">
    <property type="protein sequence ID" value="QFI76174.1"/>
    <property type="molecule type" value="Genomic_DNA"/>
</dbReference>
<dbReference type="PANTHER" id="PTHR36924:SF1">
    <property type="entry name" value="ANTITOXIN HIGA-1"/>
    <property type="match status" value="1"/>
</dbReference>
<dbReference type="RefSeq" id="WP_151649663.1">
    <property type="nucleotide sequence ID" value="NZ_CP044543.1"/>
</dbReference>
<evidence type="ECO:0000313" key="3">
    <source>
        <dbReference type="EMBL" id="QFI76174.1"/>
    </source>
</evidence>
<dbReference type="SMART" id="SM00530">
    <property type="entry name" value="HTH_XRE"/>
    <property type="match status" value="1"/>
</dbReference>
<gene>
    <name evidence="3" type="ORF">F8237_29515</name>
</gene>
<dbReference type="InterPro" id="IPR010982">
    <property type="entry name" value="Lambda_DNA-bd_dom_sf"/>
</dbReference>
<dbReference type="InterPro" id="IPR013430">
    <property type="entry name" value="Toxin_antidote_HigA"/>
</dbReference>
<dbReference type="NCBIfam" id="TIGR02607">
    <property type="entry name" value="antidote_HigA"/>
    <property type="match status" value="1"/>
</dbReference>
<evidence type="ECO:0000256" key="1">
    <source>
        <dbReference type="ARBA" id="ARBA00023125"/>
    </source>
</evidence>
<dbReference type="CDD" id="cd00093">
    <property type="entry name" value="HTH_XRE"/>
    <property type="match status" value="1"/>
</dbReference>
<dbReference type="Pfam" id="PF01381">
    <property type="entry name" value="HTH_3"/>
    <property type="match status" value="1"/>
</dbReference>
<proteinExistence type="predicted"/>
<dbReference type="GO" id="GO:0003677">
    <property type="term" value="F:DNA binding"/>
    <property type="evidence" value="ECO:0007669"/>
    <property type="project" value="UniProtKB-KW"/>
</dbReference>
<dbReference type="AlphaFoldDB" id="A0A5P6PE73"/>
<dbReference type="OrthoDB" id="3174593at2"/>
<sequence>MPRIPTHPGEHLAEELRELGISAAELARQIDVPVNRVTGIINGQRGITADTALRLGHWFGSSPQFWMNLQQQYELRLAEKEVGAQVATLPRRAAQSTRKLGKTA</sequence>
<dbReference type="Proteomes" id="UP000325641">
    <property type="component" value="Chromosome"/>
</dbReference>
<name>A0A5P6PE73_9BRAD</name>
<evidence type="ECO:0000313" key="4">
    <source>
        <dbReference type="Proteomes" id="UP000325641"/>
    </source>
</evidence>
<dbReference type="PROSITE" id="PS50943">
    <property type="entry name" value="HTH_CROC1"/>
    <property type="match status" value="1"/>
</dbReference>
<keyword evidence="1" id="KW-0238">DNA-binding</keyword>
<dbReference type="SUPFAM" id="SSF47413">
    <property type="entry name" value="lambda repressor-like DNA-binding domains"/>
    <property type="match status" value="1"/>
</dbReference>
<dbReference type="KEGG" id="bbet:F8237_29515"/>